<dbReference type="InterPro" id="IPR009003">
    <property type="entry name" value="Peptidase_S1_PA"/>
</dbReference>
<gene>
    <name evidence="3" type="ORF">GGQ68_001101</name>
</gene>
<evidence type="ECO:0000313" key="4">
    <source>
        <dbReference type="Proteomes" id="UP000541426"/>
    </source>
</evidence>
<dbReference type="GO" id="GO:0004252">
    <property type="term" value="F:serine-type endopeptidase activity"/>
    <property type="evidence" value="ECO:0007669"/>
    <property type="project" value="InterPro"/>
</dbReference>
<evidence type="ECO:0000256" key="2">
    <source>
        <dbReference type="SAM" id="SignalP"/>
    </source>
</evidence>
<evidence type="ECO:0000313" key="3">
    <source>
        <dbReference type="EMBL" id="MBB3984785.1"/>
    </source>
</evidence>
<dbReference type="AlphaFoldDB" id="A0A7W6GRD1"/>
<dbReference type="RefSeq" id="WP_183963701.1">
    <property type="nucleotide sequence ID" value="NZ_JACIEJ010000002.1"/>
</dbReference>
<feature type="signal peptide" evidence="2">
    <location>
        <begin position="1"/>
        <end position="31"/>
    </location>
</feature>
<feature type="compositionally biased region" description="Low complexity" evidence="1">
    <location>
        <begin position="275"/>
        <end position="285"/>
    </location>
</feature>
<dbReference type="Gene3D" id="2.40.10.10">
    <property type="entry name" value="Trypsin-like serine proteases"/>
    <property type="match status" value="2"/>
</dbReference>
<reference evidence="3 4" key="1">
    <citation type="submission" date="2020-08" db="EMBL/GenBank/DDBJ databases">
        <title>Genomic Encyclopedia of Type Strains, Phase IV (KMG-IV): sequencing the most valuable type-strain genomes for metagenomic binning, comparative biology and taxonomic classification.</title>
        <authorList>
            <person name="Goeker M."/>
        </authorList>
    </citation>
    <scope>NUCLEOTIDE SEQUENCE [LARGE SCALE GENOMIC DNA]</scope>
    <source>
        <strain evidence="3 4">DSM 102235</strain>
    </source>
</reference>
<dbReference type="PANTHER" id="PTHR43019:SF23">
    <property type="entry name" value="PROTEASE DO-LIKE 5, CHLOROPLASTIC"/>
    <property type="match status" value="1"/>
</dbReference>
<feature type="region of interest" description="Disordered" evidence="1">
    <location>
        <begin position="263"/>
        <end position="291"/>
    </location>
</feature>
<dbReference type="InterPro" id="IPR043504">
    <property type="entry name" value="Peptidase_S1_PA_chymotrypsin"/>
</dbReference>
<dbReference type="PRINTS" id="PR00834">
    <property type="entry name" value="PROTEASES2C"/>
</dbReference>
<feature type="chain" id="PRO_5031523890" evidence="2">
    <location>
        <begin position="32"/>
        <end position="485"/>
    </location>
</feature>
<dbReference type="InterPro" id="IPR001940">
    <property type="entry name" value="Peptidase_S1C"/>
</dbReference>
<dbReference type="SUPFAM" id="SSF50494">
    <property type="entry name" value="Trypsin-like serine proteases"/>
    <property type="match status" value="1"/>
</dbReference>
<evidence type="ECO:0000256" key="1">
    <source>
        <dbReference type="SAM" id="MobiDB-lite"/>
    </source>
</evidence>
<name>A0A7W6GRD1_9RHOB</name>
<keyword evidence="2" id="KW-0732">Signal</keyword>
<keyword evidence="3" id="KW-0378">Hydrolase</keyword>
<accession>A0A7W6GRD1</accession>
<dbReference type="PANTHER" id="PTHR43019">
    <property type="entry name" value="SERINE ENDOPROTEASE DEGS"/>
    <property type="match status" value="1"/>
</dbReference>
<organism evidence="3 4">
    <name type="scientific">Sagittula marina</name>
    <dbReference type="NCBI Taxonomy" id="943940"/>
    <lineage>
        <taxon>Bacteria</taxon>
        <taxon>Pseudomonadati</taxon>
        <taxon>Pseudomonadota</taxon>
        <taxon>Alphaproteobacteria</taxon>
        <taxon>Rhodobacterales</taxon>
        <taxon>Roseobacteraceae</taxon>
        <taxon>Sagittula</taxon>
    </lineage>
</organism>
<dbReference type="EMBL" id="JACIEJ010000002">
    <property type="protein sequence ID" value="MBB3984785.1"/>
    <property type="molecule type" value="Genomic_DNA"/>
</dbReference>
<protein>
    <submittedName>
        <fullName evidence="3">S1-C subfamily serine protease</fullName>
    </submittedName>
</protein>
<keyword evidence="4" id="KW-1185">Reference proteome</keyword>
<dbReference type="Pfam" id="PF13365">
    <property type="entry name" value="Trypsin_2"/>
    <property type="match status" value="1"/>
</dbReference>
<comment type="caution">
    <text evidence="3">The sequence shown here is derived from an EMBL/GenBank/DDBJ whole genome shotgun (WGS) entry which is preliminary data.</text>
</comment>
<keyword evidence="3" id="KW-0645">Protease</keyword>
<dbReference type="GO" id="GO:0006508">
    <property type="term" value="P:proteolysis"/>
    <property type="evidence" value="ECO:0007669"/>
    <property type="project" value="UniProtKB-KW"/>
</dbReference>
<dbReference type="Proteomes" id="UP000541426">
    <property type="component" value="Unassembled WGS sequence"/>
</dbReference>
<proteinExistence type="predicted"/>
<sequence>MMRFLVSFLRLFVLLVLLALPATLAPRHADAQDNIHLFRDFSARSLSWQDKRFLQAALAFEGHYNGLLDGDWGRISQRAMRAYSAQEFGTGSQDWHMAMLAMSLVLAIDENGWELEYSEPLGLSFFVPQKRVKAAETTELFVNFHHVGTSLAYSIGRLGWDDLNAVHSYTWGRHQMATEPYQLRQPGRSVTSIQRADGSVLYARSDLIDGFWSTILISADRPDAALLAAVTASITPGRTDPLAVTQGGALDRAIMGALAILNDPESEPASPPAPALTARTTPTPRSGGASGSGFYVSDKGHVLTNAHVVDTCDSITVNGERAFLVAADAQRDLALLLSASARAKAVAIFSDAPARLNADVTVLGYPFADVLGGLNVTRGAVSSVTGIGGDPDWLQISAPVQPGNSGGPLVAADGSVVGVVTARLKDRPGATAQNINFAVRGEVARRFLAEQGVSPQANTDRTPLAPEMLAEQSAAFTTYIECLTR</sequence>